<evidence type="ECO:0000313" key="12">
    <source>
        <dbReference type="EMBL" id="KAL3402902.1"/>
    </source>
</evidence>
<accession>A0ABD2XCC6</accession>
<dbReference type="GO" id="GO:0000776">
    <property type="term" value="C:kinetochore"/>
    <property type="evidence" value="ECO:0007669"/>
    <property type="project" value="UniProtKB-KW"/>
</dbReference>
<keyword evidence="13" id="KW-1185">Reference proteome</keyword>
<gene>
    <name evidence="12" type="ORF">TKK_004066</name>
</gene>
<feature type="coiled-coil region" evidence="11">
    <location>
        <begin position="110"/>
        <end position="144"/>
    </location>
</feature>
<keyword evidence="8 11" id="KW-0175">Coiled coil</keyword>
<comment type="similarity">
    <text evidence="2">Belongs to the mis12 family.</text>
</comment>
<sequence>MADTDELEQRRAEEYQMQLFGLHSRTAVAAINQKIKDALDTRCRNLCKSISKKYSLDDVGQEKLQKSINDLRKTYSRNMQPNLKYMEKLIHQFLSIPDNVLLDEDKCQEVQYTDEQYRNLEKELEELQEKAKRVTIFNAALKEESEIAENLGESQEKATKLINIVNKALRAKKVDNKTKHTIESCKRLIDSLDEHKKPALKEIYNPNVDESDLDLNLDA</sequence>
<dbReference type="Proteomes" id="UP001627154">
    <property type="component" value="Unassembled WGS sequence"/>
</dbReference>
<dbReference type="AlphaFoldDB" id="A0ABD2XCC6"/>
<comment type="subcellular location">
    <subcellularLocation>
        <location evidence="1">Chromosome</location>
        <location evidence="1">Centromere</location>
        <location evidence="1">Kinetochore</location>
    </subcellularLocation>
</comment>
<evidence type="ECO:0000256" key="8">
    <source>
        <dbReference type="ARBA" id="ARBA00023054"/>
    </source>
</evidence>
<protein>
    <recommendedName>
        <fullName evidence="3">Protein MIS12 homolog</fullName>
    </recommendedName>
</protein>
<keyword evidence="5" id="KW-0132">Cell division</keyword>
<evidence type="ECO:0000256" key="4">
    <source>
        <dbReference type="ARBA" id="ARBA00022454"/>
    </source>
</evidence>
<evidence type="ECO:0000256" key="2">
    <source>
        <dbReference type="ARBA" id="ARBA00008643"/>
    </source>
</evidence>
<evidence type="ECO:0000256" key="1">
    <source>
        <dbReference type="ARBA" id="ARBA00004629"/>
    </source>
</evidence>
<keyword evidence="10" id="KW-0137">Centromere</keyword>
<keyword evidence="9" id="KW-0131">Cell cycle</keyword>
<keyword evidence="4" id="KW-0158">Chromosome</keyword>
<reference evidence="12 13" key="1">
    <citation type="journal article" date="2024" name="bioRxiv">
        <title>A reference genome for Trichogramma kaykai: A tiny desert-dwelling parasitoid wasp with competing sex-ratio distorters.</title>
        <authorList>
            <person name="Culotta J."/>
            <person name="Lindsey A.R."/>
        </authorList>
    </citation>
    <scope>NUCLEOTIDE SEQUENCE [LARGE SCALE GENOMIC DNA]</scope>
    <source>
        <strain evidence="12 13">KSX58</strain>
    </source>
</reference>
<keyword evidence="6" id="KW-0498">Mitosis</keyword>
<name>A0ABD2XCC6_9HYME</name>
<comment type="caution">
    <text evidence="12">The sequence shown here is derived from an EMBL/GenBank/DDBJ whole genome shotgun (WGS) entry which is preliminary data.</text>
</comment>
<dbReference type="Pfam" id="PF05859">
    <property type="entry name" value="Mis12"/>
    <property type="match status" value="1"/>
</dbReference>
<dbReference type="EMBL" id="JBJJXI010000032">
    <property type="protein sequence ID" value="KAL3402902.1"/>
    <property type="molecule type" value="Genomic_DNA"/>
</dbReference>
<proteinExistence type="inferred from homology"/>
<evidence type="ECO:0000256" key="11">
    <source>
        <dbReference type="SAM" id="Coils"/>
    </source>
</evidence>
<evidence type="ECO:0000256" key="3">
    <source>
        <dbReference type="ARBA" id="ARBA00013793"/>
    </source>
</evidence>
<evidence type="ECO:0000256" key="7">
    <source>
        <dbReference type="ARBA" id="ARBA00022838"/>
    </source>
</evidence>
<evidence type="ECO:0000256" key="9">
    <source>
        <dbReference type="ARBA" id="ARBA00023306"/>
    </source>
</evidence>
<evidence type="ECO:0000256" key="5">
    <source>
        <dbReference type="ARBA" id="ARBA00022618"/>
    </source>
</evidence>
<dbReference type="InterPro" id="IPR008685">
    <property type="entry name" value="Centromere_Mis12"/>
</dbReference>
<dbReference type="GO" id="GO:0051301">
    <property type="term" value="P:cell division"/>
    <property type="evidence" value="ECO:0007669"/>
    <property type="project" value="UniProtKB-KW"/>
</dbReference>
<dbReference type="PANTHER" id="PTHR14527">
    <property type="entry name" value="PROTEIN MIS12 HOMOLOG"/>
    <property type="match status" value="1"/>
</dbReference>
<evidence type="ECO:0000256" key="6">
    <source>
        <dbReference type="ARBA" id="ARBA00022776"/>
    </source>
</evidence>
<evidence type="ECO:0000256" key="10">
    <source>
        <dbReference type="ARBA" id="ARBA00023328"/>
    </source>
</evidence>
<dbReference type="PANTHER" id="PTHR14527:SF2">
    <property type="entry name" value="PROTEIN MIS12 HOMOLOG"/>
    <property type="match status" value="1"/>
</dbReference>
<organism evidence="12 13">
    <name type="scientific">Trichogramma kaykai</name>
    <dbReference type="NCBI Taxonomy" id="54128"/>
    <lineage>
        <taxon>Eukaryota</taxon>
        <taxon>Metazoa</taxon>
        <taxon>Ecdysozoa</taxon>
        <taxon>Arthropoda</taxon>
        <taxon>Hexapoda</taxon>
        <taxon>Insecta</taxon>
        <taxon>Pterygota</taxon>
        <taxon>Neoptera</taxon>
        <taxon>Endopterygota</taxon>
        <taxon>Hymenoptera</taxon>
        <taxon>Apocrita</taxon>
        <taxon>Proctotrupomorpha</taxon>
        <taxon>Chalcidoidea</taxon>
        <taxon>Trichogrammatidae</taxon>
        <taxon>Trichogramma</taxon>
    </lineage>
</organism>
<evidence type="ECO:0000313" key="13">
    <source>
        <dbReference type="Proteomes" id="UP001627154"/>
    </source>
</evidence>
<keyword evidence="7" id="KW-0995">Kinetochore</keyword>